<evidence type="ECO:0008006" key="5">
    <source>
        <dbReference type="Google" id="ProtNLM"/>
    </source>
</evidence>
<evidence type="ECO:0000259" key="2">
    <source>
        <dbReference type="Pfam" id="PF13556"/>
    </source>
</evidence>
<evidence type="ECO:0000259" key="1">
    <source>
        <dbReference type="Pfam" id="PF07905"/>
    </source>
</evidence>
<dbReference type="InterPro" id="IPR012914">
    <property type="entry name" value="PucR_dom"/>
</dbReference>
<feature type="domain" description="Purine catabolism PurC-like" evidence="1">
    <location>
        <begin position="9"/>
        <end position="124"/>
    </location>
</feature>
<proteinExistence type="predicted"/>
<dbReference type="SUPFAM" id="SSF46689">
    <property type="entry name" value="Homeodomain-like"/>
    <property type="match status" value="1"/>
</dbReference>
<dbReference type="AlphaFoldDB" id="A0A2T2WMX0"/>
<accession>A0A2T2WMX0</accession>
<dbReference type="Pfam" id="PF13556">
    <property type="entry name" value="HTH_30"/>
    <property type="match status" value="1"/>
</dbReference>
<protein>
    <recommendedName>
        <fullName evidence="5">PucR family transcriptional regulator</fullName>
    </recommendedName>
</protein>
<dbReference type="Pfam" id="PF07905">
    <property type="entry name" value="PucR"/>
    <property type="match status" value="1"/>
</dbReference>
<dbReference type="Proteomes" id="UP000242699">
    <property type="component" value="Unassembled WGS sequence"/>
</dbReference>
<comment type="caution">
    <text evidence="3">The sequence shown here is derived from an EMBL/GenBank/DDBJ whole genome shotgun (WGS) entry which is preliminary data.</text>
</comment>
<dbReference type="InterPro" id="IPR009057">
    <property type="entry name" value="Homeodomain-like_sf"/>
</dbReference>
<dbReference type="InterPro" id="IPR051448">
    <property type="entry name" value="CdaR-like_regulators"/>
</dbReference>
<evidence type="ECO:0000313" key="4">
    <source>
        <dbReference type="Proteomes" id="UP000242699"/>
    </source>
</evidence>
<reference evidence="3 4" key="1">
    <citation type="journal article" date="2014" name="BMC Genomics">
        <title>Comparison of environmental and isolate Sulfobacillus genomes reveals diverse carbon, sulfur, nitrogen, and hydrogen metabolisms.</title>
        <authorList>
            <person name="Justice N.B."/>
            <person name="Norman A."/>
            <person name="Brown C.T."/>
            <person name="Singh A."/>
            <person name="Thomas B.C."/>
            <person name="Banfield J.F."/>
        </authorList>
    </citation>
    <scope>NUCLEOTIDE SEQUENCE [LARGE SCALE GENOMIC DNA]</scope>
    <source>
        <strain evidence="3">AMDSBA1</strain>
    </source>
</reference>
<dbReference type="InterPro" id="IPR025736">
    <property type="entry name" value="PucR_C-HTH_dom"/>
</dbReference>
<sequence length="484" mass="54456">MLTVDGCLGFPELRNAVVVAGSGGLDRPVQFAHVVEEPDIESWIRPGLVILTTGHALGEERIQQRWFQQLDHHHAAAIIVACGRYLNHIPDSMRRQADRYQIPLIQVPWDIPFISITSAIHHHIIQQQTKDLAQLATMQTQMTKSALSARSLDELLQKFMGIVRIPVRVVPIDTFTDCPSFVIPQEDLRNLKLSFPRLVSGPRYSGAFLDQLGRHMATVTGLYLLREQVVRIHQQHAQTRLIFRLLENTPASPVPAWSDDFGLPFDASHNHYLVMISRTDEGPQKSQTFDPATLIRNALEDLHGLVSEITGHSIWLGVFDALNNPESRIEHTVEGILGKLPALRAILSEPVDVRDIPASYRMLRYLLPHAPEGVLSRSSTLVYYGVLSDLPPVPMASLWKATWGRVPDPLLRRTLAAWLDEDGNTARILEQLSIHRNTLRNRLKRIAKLLGTPLSVGTAHQLRLARDWHNAVDSPFPAPRQDFP</sequence>
<organism evidence="3 4">
    <name type="scientific">Sulfobacillus benefaciens</name>
    <dbReference type="NCBI Taxonomy" id="453960"/>
    <lineage>
        <taxon>Bacteria</taxon>
        <taxon>Bacillati</taxon>
        <taxon>Bacillota</taxon>
        <taxon>Clostridia</taxon>
        <taxon>Eubacteriales</taxon>
        <taxon>Clostridiales Family XVII. Incertae Sedis</taxon>
        <taxon>Sulfobacillus</taxon>
    </lineage>
</organism>
<name>A0A2T2WMX0_9FIRM</name>
<evidence type="ECO:0000313" key="3">
    <source>
        <dbReference type="EMBL" id="PSR23580.1"/>
    </source>
</evidence>
<dbReference type="EMBL" id="PXYT01000091">
    <property type="protein sequence ID" value="PSR23580.1"/>
    <property type="molecule type" value="Genomic_DNA"/>
</dbReference>
<feature type="domain" description="PucR C-terminal helix-turn-helix" evidence="2">
    <location>
        <begin position="411"/>
        <end position="465"/>
    </location>
</feature>
<dbReference type="PANTHER" id="PTHR33744">
    <property type="entry name" value="CARBOHYDRATE DIACID REGULATOR"/>
    <property type="match status" value="1"/>
</dbReference>
<dbReference type="InterPro" id="IPR042070">
    <property type="entry name" value="PucR_C-HTH_sf"/>
</dbReference>
<dbReference type="Gene3D" id="1.10.10.2840">
    <property type="entry name" value="PucR C-terminal helix-turn-helix domain"/>
    <property type="match status" value="1"/>
</dbReference>
<gene>
    <name evidence="3" type="ORF">C7B43_19920</name>
</gene>